<dbReference type="InterPro" id="IPR009057">
    <property type="entry name" value="Homeodomain-like_sf"/>
</dbReference>
<dbReference type="Pfam" id="PF17924">
    <property type="entry name" value="TetR_C_19"/>
    <property type="match status" value="1"/>
</dbReference>
<evidence type="ECO:0000256" key="2">
    <source>
        <dbReference type="ARBA" id="ARBA00023125"/>
    </source>
</evidence>
<protein>
    <submittedName>
        <fullName evidence="6">TetR/AcrR family transcriptional regulator</fullName>
    </submittedName>
</protein>
<feature type="DNA-binding region" description="H-T-H motif" evidence="4">
    <location>
        <begin position="34"/>
        <end position="53"/>
    </location>
</feature>
<dbReference type="Proteomes" id="UP001595387">
    <property type="component" value="Unassembled WGS sequence"/>
</dbReference>
<evidence type="ECO:0000256" key="1">
    <source>
        <dbReference type="ARBA" id="ARBA00023015"/>
    </source>
</evidence>
<evidence type="ECO:0000256" key="4">
    <source>
        <dbReference type="PROSITE-ProRule" id="PRU00335"/>
    </source>
</evidence>
<dbReference type="PANTHER" id="PTHR47506">
    <property type="entry name" value="TRANSCRIPTIONAL REGULATORY PROTEIN"/>
    <property type="match status" value="1"/>
</dbReference>
<dbReference type="InterPro" id="IPR001647">
    <property type="entry name" value="HTH_TetR"/>
</dbReference>
<dbReference type="PROSITE" id="PS50977">
    <property type="entry name" value="HTH_TETR_2"/>
    <property type="match status" value="1"/>
</dbReference>
<keyword evidence="2 4" id="KW-0238">DNA-binding</keyword>
<reference evidence="7" key="1">
    <citation type="journal article" date="2019" name="Int. J. Syst. Evol. Microbiol.">
        <title>The Global Catalogue of Microorganisms (GCM) 10K type strain sequencing project: providing services to taxonomists for standard genome sequencing and annotation.</title>
        <authorList>
            <consortium name="The Broad Institute Genomics Platform"/>
            <consortium name="The Broad Institute Genome Sequencing Center for Infectious Disease"/>
            <person name="Wu L."/>
            <person name="Ma J."/>
        </authorList>
    </citation>
    <scope>NUCLEOTIDE SEQUENCE [LARGE SCALE GENOMIC DNA]</scope>
    <source>
        <strain evidence="7">KCTC 13193</strain>
    </source>
</reference>
<proteinExistence type="predicted"/>
<gene>
    <name evidence="6" type="ORF">ACFODW_12250</name>
</gene>
<evidence type="ECO:0000259" key="5">
    <source>
        <dbReference type="PROSITE" id="PS50977"/>
    </source>
</evidence>
<dbReference type="SUPFAM" id="SSF46689">
    <property type="entry name" value="Homeodomain-like"/>
    <property type="match status" value="1"/>
</dbReference>
<dbReference type="EMBL" id="JBHRRZ010000017">
    <property type="protein sequence ID" value="MFC2949107.1"/>
    <property type="molecule type" value="Genomic_DNA"/>
</dbReference>
<evidence type="ECO:0000256" key="3">
    <source>
        <dbReference type="ARBA" id="ARBA00023163"/>
    </source>
</evidence>
<keyword evidence="3" id="KW-0804">Transcription</keyword>
<dbReference type="PANTHER" id="PTHR47506:SF1">
    <property type="entry name" value="HTH-TYPE TRANSCRIPTIONAL REGULATOR YJDC"/>
    <property type="match status" value="1"/>
</dbReference>
<feature type="domain" description="HTH tetR-type" evidence="5">
    <location>
        <begin position="11"/>
        <end position="71"/>
    </location>
</feature>
<dbReference type="RefSeq" id="WP_390306839.1">
    <property type="nucleotide sequence ID" value="NZ_JBHRRZ010000017.1"/>
</dbReference>
<dbReference type="Pfam" id="PF00440">
    <property type="entry name" value="TetR_N"/>
    <property type="match status" value="1"/>
</dbReference>
<comment type="caution">
    <text evidence="6">The sequence shown here is derived from an EMBL/GenBank/DDBJ whole genome shotgun (WGS) entry which is preliminary data.</text>
</comment>
<organism evidence="6 7">
    <name type="scientific">Virgibacillus sediminis</name>
    <dbReference type="NCBI Taxonomy" id="202260"/>
    <lineage>
        <taxon>Bacteria</taxon>
        <taxon>Bacillati</taxon>
        <taxon>Bacillota</taxon>
        <taxon>Bacilli</taxon>
        <taxon>Bacillales</taxon>
        <taxon>Bacillaceae</taxon>
        <taxon>Virgibacillus</taxon>
    </lineage>
</organism>
<sequence>MPKPTFFNLPDEKRQKLIHAAGEEFSRVPLFEASISNIVKAAGIPRGSFYQYFEDKEDIFFYLLNEQAVKRKNSFIAMLEKHDGDIFEAVTEIYREFLYDMPDEEERNFLKNAFLNVTHKIEDAFTTMFSGTQSNEQIEEIKQLINREILNISEEKELFYVIQILTAVVFRNFVEKFARELSDGEAMDNFTVEMNLLKKGLAKRT</sequence>
<accession>A0ABV7A7S7</accession>
<evidence type="ECO:0000313" key="7">
    <source>
        <dbReference type="Proteomes" id="UP001595387"/>
    </source>
</evidence>
<keyword evidence="7" id="KW-1185">Reference proteome</keyword>
<keyword evidence="1" id="KW-0805">Transcription regulation</keyword>
<dbReference type="Gene3D" id="1.10.357.10">
    <property type="entry name" value="Tetracycline Repressor, domain 2"/>
    <property type="match status" value="1"/>
</dbReference>
<name>A0ABV7A7S7_9BACI</name>
<evidence type="ECO:0000313" key="6">
    <source>
        <dbReference type="EMBL" id="MFC2949107.1"/>
    </source>
</evidence>